<feature type="region of interest" description="Disordered" evidence="1">
    <location>
        <begin position="36"/>
        <end position="91"/>
    </location>
</feature>
<sequence length="1189" mass="130749">MLSGRGSNAPASWRANNLKKPLHIPATGIPVAVPQRLPSPPRASPHGRVALSQRSDRRALGAPGTAKNALQTATQYQPRTSEVSHRPARCAQSVSRPSISCLFGEDESKVPAGKHSSARAFHRHYIRIEAELNRRALTRFFSVQFEKWCVYCMEAHIRLERWRRWTLHHIEICRHAQNIKRKHLAKRVAGTRRVYNLARKLQDKNPPFYRLKVPSAPHQASMGAVVAVFATPIVFAIFAFLASWTSVGVLLAWMLPSGAIFAALLTPLADPVSNLHHRHHQVTSMTGKILDGLGNAVKATIHFCTEAVHMTLSGINTCLCGRFQEVFAVFVQICMGLAAGMQIRDALIVIDTKPAASLIGLLIAAVQLPDFFGWLCGEVWKIDCVIRFIDSINAVVDRACRSVEAKAEQVVQEFTAIMSSLKDRFFGNGYKRLEEEQESPLKRLARLNKEREEAEAAKRAVADVEAGAAAGTPEPDKSKGMEESSVLQQLTNAVNDVGLQVRQSPFKMLTAVLDFIMMLDEIEATREGSSPWYYLTIDAFGFLAAFMASTGFVRQVTREKEYNEGLAHEAARMARKTLRMKAEMRLKEALAPGLLDMDADEILAAATQAENAELAKQVVADARDVAQKAVEAQRQWRLDEEARRKRCEIALKQLMVLSSPQPLDIDCDALQAAIEEAELAGVGAPEVELASQKKMRAFSAQEIRALAEASLEEAMIPAPVEPGTPLSPLLRLNLIKLDEALKAAGPACVRPHLIKRAQDLRSSAAKAQQSMTAELAFVLGKFKKKGNDVRQREAARAKLAEAERRANEELVSAFTKKNDESFSTSSFNVSRVSRVRQDAHAAQDSDLGVALQELQAAIHKAQAVGIDVTAATETATKIHEIMNRKINALDRLVPAMRAVEAVLPVVQEKSQSELQEVCAELDGAIELARQAELDASIQDQATRLYGVLREIVDARSIAAASLKKAIDRGRAAIVAREMLDLVNLIPTIGNAVNDARAVKLNEEGPPSIIEALKQKDQMAAFAQLLQAHGPAREALAPFDKLRKSRKTKFTNTSDTVQHQGPAMMALRNAGNAFAAVLESAKEILEPKVIEKDVELLTDMQLIYLDYDKALTALENWTAKCDAAMKRLQKTRDFESLKVAVEQLEKAVFDARAANVEIEHIRNAQKSLTTARASLRGVKDKAASSKNLLG</sequence>
<dbReference type="AlphaFoldDB" id="A0AB34JKP3"/>
<feature type="transmembrane region" description="Helical" evidence="2">
    <location>
        <begin position="220"/>
        <end position="244"/>
    </location>
</feature>
<protein>
    <submittedName>
        <fullName evidence="3">Uncharacterized protein</fullName>
    </submittedName>
</protein>
<evidence type="ECO:0000256" key="2">
    <source>
        <dbReference type="SAM" id="Phobius"/>
    </source>
</evidence>
<keyword evidence="2" id="KW-0472">Membrane</keyword>
<evidence type="ECO:0000256" key="1">
    <source>
        <dbReference type="SAM" id="MobiDB-lite"/>
    </source>
</evidence>
<name>A0AB34JKP3_PRYPA</name>
<feature type="region of interest" description="Disordered" evidence="1">
    <location>
        <begin position="465"/>
        <end position="485"/>
    </location>
</feature>
<accession>A0AB34JKP3</accession>
<keyword evidence="2" id="KW-0812">Transmembrane</keyword>
<organism evidence="3 4">
    <name type="scientific">Prymnesium parvum</name>
    <name type="common">Toxic golden alga</name>
    <dbReference type="NCBI Taxonomy" id="97485"/>
    <lineage>
        <taxon>Eukaryota</taxon>
        <taxon>Haptista</taxon>
        <taxon>Haptophyta</taxon>
        <taxon>Prymnesiophyceae</taxon>
        <taxon>Prymnesiales</taxon>
        <taxon>Prymnesiaceae</taxon>
        <taxon>Prymnesium</taxon>
    </lineage>
</organism>
<reference evidence="3 4" key="1">
    <citation type="journal article" date="2024" name="Science">
        <title>Giant polyketide synthase enzymes in the biosynthesis of giant marine polyether toxins.</title>
        <authorList>
            <person name="Fallon T.R."/>
            <person name="Shende V.V."/>
            <person name="Wierzbicki I.H."/>
            <person name="Pendleton A.L."/>
            <person name="Watervoot N.F."/>
            <person name="Auber R.P."/>
            <person name="Gonzalez D.J."/>
            <person name="Wisecaver J.H."/>
            <person name="Moore B.S."/>
        </authorList>
    </citation>
    <scope>NUCLEOTIDE SEQUENCE [LARGE SCALE GENOMIC DNA]</scope>
    <source>
        <strain evidence="3 4">12B1</strain>
    </source>
</reference>
<keyword evidence="2" id="KW-1133">Transmembrane helix</keyword>
<feature type="compositionally biased region" description="Polar residues" evidence="1">
    <location>
        <begin position="68"/>
        <end position="81"/>
    </location>
</feature>
<keyword evidence="4" id="KW-1185">Reference proteome</keyword>
<gene>
    <name evidence="3" type="ORF">AB1Y20_021187</name>
</gene>
<evidence type="ECO:0000313" key="3">
    <source>
        <dbReference type="EMBL" id="KAL1521528.1"/>
    </source>
</evidence>
<feature type="transmembrane region" description="Helical" evidence="2">
    <location>
        <begin position="250"/>
        <end position="269"/>
    </location>
</feature>
<evidence type="ECO:0000313" key="4">
    <source>
        <dbReference type="Proteomes" id="UP001515480"/>
    </source>
</evidence>
<dbReference type="Proteomes" id="UP001515480">
    <property type="component" value="Unassembled WGS sequence"/>
</dbReference>
<comment type="caution">
    <text evidence="3">The sequence shown here is derived from an EMBL/GenBank/DDBJ whole genome shotgun (WGS) entry which is preliminary data.</text>
</comment>
<proteinExistence type="predicted"/>
<dbReference type="EMBL" id="JBGBPQ010000007">
    <property type="protein sequence ID" value="KAL1521528.1"/>
    <property type="molecule type" value="Genomic_DNA"/>
</dbReference>